<dbReference type="RefSeq" id="WP_107969456.1">
    <property type="nucleotide sequence ID" value="NZ_NWBU01000016.1"/>
</dbReference>
<proteinExistence type="predicted"/>
<evidence type="ECO:0000313" key="3">
    <source>
        <dbReference type="Proteomes" id="UP000244162"/>
    </source>
</evidence>
<name>A0A2T5FUM7_9SPHN</name>
<protein>
    <recommendedName>
        <fullName evidence="1">PPM-type phosphatase domain-containing protein</fullName>
    </recommendedName>
</protein>
<evidence type="ECO:0000259" key="1">
    <source>
        <dbReference type="Pfam" id="PF13672"/>
    </source>
</evidence>
<gene>
    <name evidence="2" type="ORF">CLG96_16130</name>
</gene>
<keyword evidence="3" id="KW-1185">Reference proteome</keyword>
<dbReference type="InterPro" id="IPR001932">
    <property type="entry name" value="PPM-type_phosphatase-like_dom"/>
</dbReference>
<evidence type="ECO:0000313" key="2">
    <source>
        <dbReference type="EMBL" id="PTQ08224.1"/>
    </source>
</evidence>
<organism evidence="2 3">
    <name type="scientific">Sphingomonas oleivorans</name>
    <dbReference type="NCBI Taxonomy" id="1735121"/>
    <lineage>
        <taxon>Bacteria</taxon>
        <taxon>Pseudomonadati</taxon>
        <taxon>Pseudomonadota</taxon>
        <taxon>Alphaproteobacteria</taxon>
        <taxon>Sphingomonadales</taxon>
        <taxon>Sphingomonadaceae</taxon>
        <taxon>Sphingomonas</taxon>
    </lineage>
</organism>
<sequence>MVDGIYRSERRAHIRVKAAHSDAGDRINEDVVGYCDEAAWVIDGATGLGPSLLGVESDAAWLAGLIDRSLRAAFARDPEQPTRAILRSVIETCRDAVEHHKMRPGEDACELPSAAFAMVRATPDGAEISTLGDCRVAYQAPDGTARLFGRTALTAIEARTIAEAKRLLADDPTLDNAGLRAGLADILRDNRRLMNRPGGYWIMSTTPEAADHVDQTLIAGSEIHCAIASDGFLRLQDLFGLLDADAMLAVDTADKLSGRLTELRAIEQQDAACRRFPRVKIRDDASFIRLRCHAG</sequence>
<feature type="domain" description="PPM-type phosphatase" evidence="1">
    <location>
        <begin position="13"/>
        <end position="149"/>
    </location>
</feature>
<dbReference type="Proteomes" id="UP000244162">
    <property type="component" value="Unassembled WGS sequence"/>
</dbReference>
<comment type="caution">
    <text evidence="2">The sequence shown here is derived from an EMBL/GenBank/DDBJ whole genome shotgun (WGS) entry which is preliminary data.</text>
</comment>
<dbReference type="Pfam" id="PF13672">
    <property type="entry name" value="PP2C_2"/>
    <property type="match status" value="1"/>
</dbReference>
<reference evidence="2 3" key="1">
    <citation type="submission" date="2017-09" db="EMBL/GenBank/DDBJ databases">
        <title>Sphingomonas panjinensis sp.nov., isolated from oil-contaminated soil.</title>
        <authorList>
            <person name="Wang L."/>
            <person name="Chen L."/>
        </authorList>
    </citation>
    <scope>NUCLEOTIDE SEQUENCE [LARGE SCALE GENOMIC DNA]</scope>
    <source>
        <strain evidence="2 3">FW-11</strain>
    </source>
</reference>
<dbReference type="EMBL" id="NWBU01000016">
    <property type="protein sequence ID" value="PTQ08224.1"/>
    <property type="molecule type" value="Genomic_DNA"/>
</dbReference>
<dbReference type="AlphaFoldDB" id="A0A2T5FUM7"/>
<accession>A0A2T5FUM7</accession>
<dbReference type="OrthoDB" id="1755431at2"/>